<evidence type="ECO:0000256" key="1">
    <source>
        <dbReference type="SAM" id="SignalP"/>
    </source>
</evidence>
<dbReference type="InterPro" id="IPR015943">
    <property type="entry name" value="WD40/YVTN_repeat-like_dom_sf"/>
</dbReference>
<feature type="signal peptide" evidence="1">
    <location>
        <begin position="1"/>
        <end position="23"/>
    </location>
</feature>
<organism evidence="2 3">
    <name type="scientific">Beggiatoa alba B18LD</name>
    <dbReference type="NCBI Taxonomy" id="395493"/>
    <lineage>
        <taxon>Bacteria</taxon>
        <taxon>Pseudomonadati</taxon>
        <taxon>Pseudomonadota</taxon>
        <taxon>Gammaproteobacteria</taxon>
        <taxon>Thiotrichales</taxon>
        <taxon>Thiotrichaceae</taxon>
        <taxon>Beggiatoa</taxon>
    </lineage>
</organism>
<dbReference type="STRING" id="395493.BegalDRAFT_2769"/>
<sequence length="376" mass="41583">MLRRHFLQLSAGLLASPVLSAHAKTPANTTTNALYLSAHDDKAGQHYIAGFNQNGEKRFSLPVNQRGHGLAIHPTRPDLAVLIARRSGTEATIFNPQTGDKYQVLQCPEKRHFFGHGCFSHDGKTFFTTEHHFDLGTGVIGIYDANTFQRLSEMPTYGIDSHELCLMDDGKTLVIANGGIETHPESGREKLNLDHMSPSLTYIDSQTGELLEKQTLPHPSLSIRHLAINAQQVAIALQEEGEDSLPLVALHQSRVTANGFAKQTDAHPMTFLPIPDEVLLQMKAYTASAVIAPNSQILGITCPRGNFVAFWSLAEKQFLKTLPLTDTAGITLSHDQQQFVVTTGIGEMVWIDALNLVEQQRTQWENIRWDNHLSVV</sequence>
<dbReference type="Gene3D" id="2.130.10.10">
    <property type="entry name" value="YVTN repeat-like/Quinoprotein amine dehydrogenase"/>
    <property type="match status" value="1"/>
</dbReference>
<accession>I3CJ11</accession>
<dbReference type="EMBL" id="JH600070">
    <property type="protein sequence ID" value="EIJ43604.1"/>
    <property type="molecule type" value="Genomic_DNA"/>
</dbReference>
<keyword evidence="1" id="KW-0732">Signal</keyword>
<evidence type="ECO:0008006" key="4">
    <source>
        <dbReference type="Google" id="ProtNLM"/>
    </source>
</evidence>
<dbReference type="HOGENOM" id="CLU_047398_0_0_6"/>
<protein>
    <recommendedName>
        <fullName evidence="4">DUF1513 domain-containing protein</fullName>
    </recommendedName>
</protein>
<keyword evidence="3" id="KW-1185">Reference proteome</keyword>
<dbReference type="PIRSF" id="PIRSF028101">
    <property type="entry name" value="UCP028101"/>
    <property type="match status" value="1"/>
</dbReference>
<feature type="chain" id="PRO_5003668883" description="DUF1513 domain-containing protein" evidence="1">
    <location>
        <begin position="24"/>
        <end position="376"/>
    </location>
</feature>
<dbReference type="InterPro" id="IPR008311">
    <property type="entry name" value="UCP028101"/>
</dbReference>
<name>I3CJ11_9GAMM</name>
<dbReference type="AlphaFoldDB" id="I3CJ11"/>
<reference evidence="2 3" key="1">
    <citation type="submission" date="2011-11" db="EMBL/GenBank/DDBJ databases">
        <title>Improved High-Quality Draft sequence of Beggiatoa alba B18lD.</title>
        <authorList>
            <consortium name="US DOE Joint Genome Institute"/>
            <person name="Lucas S."/>
            <person name="Han J."/>
            <person name="Lapidus A."/>
            <person name="Cheng J.-F."/>
            <person name="Goodwin L."/>
            <person name="Pitluck S."/>
            <person name="Peters L."/>
            <person name="Mikhailova N."/>
            <person name="Held B."/>
            <person name="Detter J.C."/>
            <person name="Han C."/>
            <person name="Tapia R."/>
            <person name="Land M."/>
            <person name="Hauser L."/>
            <person name="Kyrpides N."/>
            <person name="Ivanova N."/>
            <person name="Pagani I."/>
            <person name="Samuel K."/>
            <person name="Teske A."/>
            <person name="Mueller J."/>
            <person name="Woyke T."/>
        </authorList>
    </citation>
    <scope>NUCLEOTIDE SEQUENCE [LARGE SCALE GENOMIC DNA]</scope>
    <source>
        <strain evidence="2 3">B18LD</strain>
    </source>
</reference>
<dbReference type="eggNOG" id="COG3490">
    <property type="taxonomic scope" value="Bacteria"/>
</dbReference>
<gene>
    <name evidence="2" type="ORF">BegalDRAFT_2769</name>
</gene>
<dbReference type="Pfam" id="PF07433">
    <property type="entry name" value="DUF1513"/>
    <property type="match status" value="1"/>
</dbReference>
<dbReference type="OrthoDB" id="5624218at2"/>
<dbReference type="InterPro" id="IPR011044">
    <property type="entry name" value="Quino_amine_DH_bsu"/>
</dbReference>
<evidence type="ECO:0000313" key="2">
    <source>
        <dbReference type="EMBL" id="EIJ43604.1"/>
    </source>
</evidence>
<evidence type="ECO:0000313" key="3">
    <source>
        <dbReference type="Proteomes" id="UP000005744"/>
    </source>
</evidence>
<dbReference type="RefSeq" id="WP_002690917.1">
    <property type="nucleotide sequence ID" value="NZ_JH600070.1"/>
</dbReference>
<proteinExistence type="predicted"/>
<dbReference type="Proteomes" id="UP000005744">
    <property type="component" value="Unassembled WGS sequence"/>
</dbReference>
<dbReference type="SUPFAM" id="SSF50969">
    <property type="entry name" value="YVTN repeat-like/Quinoprotein amine dehydrogenase"/>
    <property type="match status" value="1"/>
</dbReference>